<feature type="transmembrane region" description="Helical" evidence="9">
    <location>
        <begin position="1050"/>
        <end position="1076"/>
    </location>
</feature>
<evidence type="ECO:0000256" key="1">
    <source>
        <dbReference type="ARBA" id="ARBA00004651"/>
    </source>
</evidence>
<feature type="transmembrane region" description="Helical" evidence="9">
    <location>
        <begin position="398"/>
        <end position="419"/>
    </location>
</feature>
<accession>A0A271IU54</accession>
<evidence type="ECO:0000256" key="4">
    <source>
        <dbReference type="ARBA" id="ARBA00022475"/>
    </source>
</evidence>
<dbReference type="NCBIfam" id="TIGR00914">
    <property type="entry name" value="2A0601"/>
    <property type="match status" value="1"/>
</dbReference>
<feature type="transmembrane region" description="Helical" evidence="9">
    <location>
        <begin position="1023"/>
        <end position="1044"/>
    </location>
</feature>
<feature type="transmembrane region" description="Helical" evidence="9">
    <location>
        <begin position="938"/>
        <end position="958"/>
    </location>
</feature>
<dbReference type="OrthoDB" id="9758757at2"/>
<dbReference type="PRINTS" id="PR00702">
    <property type="entry name" value="ACRIFLAVINRP"/>
</dbReference>
<keyword evidence="11" id="KW-1185">Reference proteome</keyword>
<evidence type="ECO:0000256" key="8">
    <source>
        <dbReference type="SAM" id="MobiDB-lite"/>
    </source>
</evidence>
<feature type="compositionally biased region" description="Low complexity" evidence="8">
    <location>
        <begin position="1096"/>
        <end position="1107"/>
    </location>
</feature>
<sequence>MRDSRAKDGALERLIEWSAENRLLIGLVTLMVAGLGAWAALTTPVDAIPDLSDVQVIVRTEYAGQGPQIVEEQVTYPLTSAMLSVPGARTVRGYSMFGTSFVYVIFEDGTDLYWARSRVLEYLSQVQDRLPDQAAPALGPDATGVGWVYQYSLRDTTGTYDLAQLRAVQDFYLRYELQAVEGVAEVATVGGFQKQYQVVVDPQRLAAYGVPIGQVASALRRSNRDVGGRLLELGEREFIVRGKGYLTGLDDIRQVVVKAEGGTPVTVGQIAEVRLGPEIRRGIADVNGEGEVVGGIVVMRSGENAQATIDAVKERIAEVSPGLPPGVEVVTEYDRSELIASAVSALSTTIWEEMLVVALVVIVFLLHVRSAFVALVTVPVGILIALGVMRLLGINANIMSLGGIAIAIGVMVDASLVMVENAHKHIERAREAKRDREGYGTGDGAASGAAPDEPPPLAEGERVRAVIEAAKEVGPSLFFSLLIVTVSFLPVFTLEQVEGRMFRPLALTKTFSMAAASILAVTLVPALMAVFVKGKIRSEQKNPVARFFIAAYRPVIRGTLRHPRAVLLVGFSLLFVTVLPVQRLLLGETYVPFPQIGSEFMPPLWEGDMLYMPTTLPGVSPQEAKNILQRTDRILASFPEVERVFGKIGRAETATDPAPLSMIETTIILKPEDQWRDGVDRDSLTRAFDAAIRFPGLTNAWTMPIKTRIDMLATGIRTPVGVKIAGEDLETLERLGEQVERAVSALPGTRSAYAERVMGGSFLDVTVDRFAAARYGLTSGDVQDVLQAAVGGMNVTTTVEGLERYGVNVRYPRGLRDDLPALQQVLVPTPGGAQVPLGELATFAFVSGPPMIKSENARPNAWVYVDLEEGADVGSYVQDAQAAVEAAVDLPPGYSIRWSGQYEYMERANRRLAVLVPITLAVVFLLLFLHFRSAEEALLLMIPLPFAVVGAVWLMLALGFNFSIAVGVGLIAVAGLAAETGVVMHVYLDEAVARYRERGWLTSVPRLKAALEEGAVDRVRPKLMTVFTTILGLTPAMLGTGTGGEIMQRIAAPMVGGLVTSTVHTLVMIPALYAVVQGRRLRRQLRDDAGGDGRAPDALALEPLAPRARAHDAPPAP</sequence>
<feature type="transmembrane region" description="Helical" evidence="9">
    <location>
        <begin position="338"/>
        <end position="365"/>
    </location>
</feature>
<dbReference type="Pfam" id="PF00873">
    <property type="entry name" value="ACR_tran"/>
    <property type="match status" value="1"/>
</dbReference>
<keyword evidence="7 9" id="KW-0472">Membrane</keyword>
<reference evidence="10 11" key="1">
    <citation type="submission" date="2016-11" db="EMBL/GenBank/DDBJ databases">
        <title>Study of marine rhodopsin-containing bacteria.</title>
        <authorList>
            <person name="Yoshizawa S."/>
            <person name="Kumagai Y."/>
            <person name="Kogure K."/>
        </authorList>
    </citation>
    <scope>NUCLEOTIDE SEQUENCE [LARGE SCALE GENOMIC DNA]</scope>
    <source>
        <strain evidence="10 11">SAORIC-28</strain>
    </source>
</reference>
<keyword evidence="6 9" id="KW-1133">Transmembrane helix</keyword>
<dbReference type="RefSeq" id="WP_095512621.1">
    <property type="nucleotide sequence ID" value="NZ_MQWD01000005.1"/>
</dbReference>
<dbReference type="SUPFAM" id="SSF82866">
    <property type="entry name" value="Multidrug efflux transporter AcrB transmembrane domain"/>
    <property type="match status" value="2"/>
</dbReference>
<evidence type="ECO:0000256" key="7">
    <source>
        <dbReference type="ARBA" id="ARBA00023136"/>
    </source>
</evidence>
<dbReference type="SUPFAM" id="SSF82714">
    <property type="entry name" value="Multidrug efflux transporter AcrB TolC docking domain, DN and DC subdomains"/>
    <property type="match status" value="2"/>
</dbReference>
<dbReference type="AlphaFoldDB" id="A0A271IU54"/>
<feature type="transmembrane region" description="Helical" evidence="9">
    <location>
        <begin position="21"/>
        <end position="41"/>
    </location>
</feature>
<feature type="transmembrane region" description="Helical" evidence="9">
    <location>
        <begin position="912"/>
        <end position="931"/>
    </location>
</feature>
<evidence type="ECO:0000256" key="3">
    <source>
        <dbReference type="ARBA" id="ARBA00022448"/>
    </source>
</evidence>
<evidence type="ECO:0000313" key="10">
    <source>
        <dbReference type="EMBL" id="PAP74657.1"/>
    </source>
</evidence>
<dbReference type="InterPro" id="IPR027463">
    <property type="entry name" value="AcrB_DN_DC_subdom"/>
</dbReference>
<dbReference type="PANTHER" id="PTHR32063">
    <property type="match status" value="1"/>
</dbReference>
<keyword evidence="4" id="KW-1003">Cell membrane</keyword>
<organism evidence="10 11">
    <name type="scientific">Rubrivirga marina</name>
    <dbReference type="NCBI Taxonomy" id="1196024"/>
    <lineage>
        <taxon>Bacteria</taxon>
        <taxon>Pseudomonadati</taxon>
        <taxon>Rhodothermota</taxon>
        <taxon>Rhodothermia</taxon>
        <taxon>Rhodothermales</taxon>
        <taxon>Rubricoccaceae</taxon>
        <taxon>Rubrivirga</taxon>
    </lineage>
</organism>
<gene>
    <name evidence="10" type="ORF">BSZ37_21020</name>
</gene>
<feature type="transmembrane region" description="Helical" evidence="9">
    <location>
        <begin position="565"/>
        <end position="586"/>
    </location>
</feature>
<dbReference type="Gene3D" id="3.30.2090.10">
    <property type="entry name" value="Multidrug efflux transporter AcrB TolC docking domain, DN and DC subdomains"/>
    <property type="match status" value="2"/>
</dbReference>
<comment type="similarity">
    <text evidence="2">Belongs to the resistance-nodulation-cell division (RND) (TC 2.A.6) family.</text>
</comment>
<feature type="transmembrane region" description="Helical" evidence="9">
    <location>
        <begin position="964"/>
        <end position="988"/>
    </location>
</feature>
<dbReference type="EMBL" id="MQWD01000005">
    <property type="protein sequence ID" value="PAP74657.1"/>
    <property type="molecule type" value="Genomic_DNA"/>
</dbReference>
<name>A0A271IU54_9BACT</name>
<evidence type="ECO:0000256" key="2">
    <source>
        <dbReference type="ARBA" id="ARBA00010942"/>
    </source>
</evidence>
<feature type="compositionally biased region" description="Basic and acidic residues" evidence="8">
    <location>
        <begin position="428"/>
        <end position="438"/>
    </location>
</feature>
<dbReference type="GO" id="GO:0005886">
    <property type="term" value="C:plasma membrane"/>
    <property type="evidence" value="ECO:0007669"/>
    <property type="project" value="UniProtKB-SubCell"/>
</dbReference>
<dbReference type="InterPro" id="IPR001036">
    <property type="entry name" value="Acrflvin-R"/>
</dbReference>
<protein>
    <submittedName>
        <fullName evidence="10">Cation transporter</fullName>
    </submittedName>
</protein>
<dbReference type="PANTHER" id="PTHR32063:SF19">
    <property type="entry name" value="CATION EFFLUX SYSTEM PROTEIN CUSA"/>
    <property type="match status" value="1"/>
</dbReference>
<evidence type="ECO:0000313" key="11">
    <source>
        <dbReference type="Proteomes" id="UP000216339"/>
    </source>
</evidence>
<comment type="subcellular location">
    <subcellularLocation>
        <location evidence="1">Cell membrane</location>
        <topology evidence="1">Multi-pass membrane protein</topology>
    </subcellularLocation>
</comment>
<feature type="transmembrane region" description="Helical" evidence="9">
    <location>
        <begin position="372"/>
        <end position="392"/>
    </location>
</feature>
<feature type="region of interest" description="Disordered" evidence="8">
    <location>
        <begin position="428"/>
        <end position="457"/>
    </location>
</feature>
<evidence type="ECO:0000256" key="9">
    <source>
        <dbReference type="SAM" id="Phobius"/>
    </source>
</evidence>
<proteinExistence type="inferred from homology"/>
<dbReference type="Gene3D" id="3.30.70.1320">
    <property type="entry name" value="Multidrug efflux transporter AcrB pore domain like"/>
    <property type="match status" value="1"/>
</dbReference>
<dbReference type="InterPro" id="IPR004763">
    <property type="entry name" value="CusA-like"/>
</dbReference>
<dbReference type="GO" id="GO:0042910">
    <property type="term" value="F:xenobiotic transmembrane transporter activity"/>
    <property type="evidence" value="ECO:0007669"/>
    <property type="project" value="TreeGrafter"/>
</dbReference>
<dbReference type="Gene3D" id="3.30.70.1440">
    <property type="entry name" value="Multidrug efflux transporter AcrB pore domain"/>
    <property type="match status" value="1"/>
</dbReference>
<feature type="region of interest" description="Disordered" evidence="8">
    <location>
        <begin position="1087"/>
        <end position="1117"/>
    </location>
</feature>
<dbReference type="Proteomes" id="UP000216339">
    <property type="component" value="Unassembled WGS sequence"/>
</dbReference>
<dbReference type="Gene3D" id="3.30.70.1430">
    <property type="entry name" value="Multidrug efflux transporter AcrB pore domain"/>
    <property type="match status" value="2"/>
</dbReference>
<dbReference type="GO" id="GO:0008324">
    <property type="term" value="F:monoatomic cation transmembrane transporter activity"/>
    <property type="evidence" value="ECO:0007669"/>
    <property type="project" value="InterPro"/>
</dbReference>
<feature type="transmembrane region" description="Helical" evidence="9">
    <location>
        <begin position="513"/>
        <end position="532"/>
    </location>
</feature>
<evidence type="ECO:0000256" key="6">
    <source>
        <dbReference type="ARBA" id="ARBA00022989"/>
    </source>
</evidence>
<feature type="transmembrane region" description="Helical" evidence="9">
    <location>
        <begin position="473"/>
        <end position="493"/>
    </location>
</feature>
<evidence type="ECO:0000256" key="5">
    <source>
        <dbReference type="ARBA" id="ARBA00022692"/>
    </source>
</evidence>
<dbReference type="SUPFAM" id="SSF82693">
    <property type="entry name" value="Multidrug efflux transporter AcrB pore domain, PN1, PN2, PC1 and PC2 subdomains"/>
    <property type="match status" value="2"/>
</dbReference>
<dbReference type="Gene3D" id="1.20.1640.10">
    <property type="entry name" value="Multidrug efflux transporter AcrB transmembrane domain"/>
    <property type="match status" value="2"/>
</dbReference>
<keyword evidence="3" id="KW-0813">Transport</keyword>
<keyword evidence="5 9" id="KW-0812">Transmembrane</keyword>
<comment type="caution">
    <text evidence="10">The sequence shown here is derived from an EMBL/GenBank/DDBJ whole genome shotgun (WGS) entry which is preliminary data.</text>
</comment>